<organism evidence="1">
    <name type="scientific">hydrocarbon metagenome</name>
    <dbReference type="NCBI Taxonomy" id="938273"/>
    <lineage>
        <taxon>unclassified sequences</taxon>
        <taxon>metagenomes</taxon>
        <taxon>ecological metagenomes</taxon>
    </lineage>
</organism>
<dbReference type="EMBL" id="LNQE01001433">
    <property type="protein sequence ID" value="KUG17551.1"/>
    <property type="molecule type" value="Genomic_DNA"/>
</dbReference>
<dbReference type="PANTHER" id="PTHR23026:SF123">
    <property type="entry name" value="NAD(P)H NITROREDUCTASE RV3131-RELATED"/>
    <property type="match status" value="1"/>
</dbReference>
<dbReference type="PANTHER" id="PTHR23026">
    <property type="entry name" value="NADPH NITROREDUCTASE"/>
    <property type="match status" value="1"/>
</dbReference>
<comment type="caution">
    <text evidence="1">The sequence shown here is derived from an EMBL/GenBank/DDBJ whole genome shotgun (WGS) entry which is preliminary data.</text>
</comment>
<dbReference type="GO" id="GO:0016491">
    <property type="term" value="F:oxidoreductase activity"/>
    <property type="evidence" value="ECO:0007669"/>
    <property type="project" value="InterPro"/>
</dbReference>
<evidence type="ECO:0000313" key="1">
    <source>
        <dbReference type="EMBL" id="KUG17551.1"/>
    </source>
</evidence>
<sequence>MTDVLAAWNVREEDFPVNGDLCDQIKGLLKYAVLAPSGPNTQPWKLAIDGNEVSVIADYNRALPNVDPSNRTLYLSHGCLLANILIAAEHFGFGYDVSCLPDGPSGERTATIKLKGSAGKKKLPDLFSQITRRHTNRKEFEKRAIEDAKLRELKACVKRDGFDLNILVDEAGKSAMSEILAQSHKIQLGNKAFRKELASWVRSNTGGEKDGLPGYSFGYSDFQSYFGAFVFGTFDMSTSRARVETAYMKASPAVGVLSTDQDDMMTWLKAGFLFEILFLKATEMDVRFDLFSQPIAIPELREDMARILKVKYPQLLIRMGYAEPSKHTPRRPLEEVLLP</sequence>
<dbReference type="AlphaFoldDB" id="A0A0W8F9G2"/>
<name>A0A0W8F9G2_9ZZZZ</name>
<reference evidence="1" key="1">
    <citation type="journal article" date="2015" name="Proc. Natl. Acad. Sci. U.S.A.">
        <title>Networks of energetic and metabolic interactions define dynamics in microbial communities.</title>
        <authorList>
            <person name="Embree M."/>
            <person name="Liu J.K."/>
            <person name="Al-Bassam M.M."/>
            <person name="Zengler K."/>
        </authorList>
    </citation>
    <scope>NUCLEOTIDE SEQUENCE</scope>
</reference>
<dbReference type="Gene3D" id="3.40.109.10">
    <property type="entry name" value="NADH Oxidase"/>
    <property type="match status" value="1"/>
</dbReference>
<evidence type="ECO:0008006" key="2">
    <source>
        <dbReference type="Google" id="ProtNLM"/>
    </source>
</evidence>
<dbReference type="InterPro" id="IPR000415">
    <property type="entry name" value="Nitroreductase-like"/>
</dbReference>
<gene>
    <name evidence="1" type="ORF">ASZ90_012723</name>
</gene>
<dbReference type="SUPFAM" id="SSF55469">
    <property type="entry name" value="FMN-dependent nitroreductase-like"/>
    <property type="match status" value="2"/>
</dbReference>
<accession>A0A0W8F9G2</accession>
<proteinExistence type="predicted"/>
<protein>
    <recommendedName>
        <fullName evidence="2">Nitroreductase domain-containing protein</fullName>
    </recommendedName>
</protein>
<dbReference type="InterPro" id="IPR050627">
    <property type="entry name" value="Nitroreductase/BluB"/>
</dbReference>
<dbReference type="NCBIfam" id="NF047509">
    <property type="entry name" value="Rv3131_FMN_oxido"/>
    <property type="match status" value="1"/>
</dbReference>